<comment type="catalytic activity">
    <reaction evidence="6">
        <text>Endonucleolytic cleavage at apurinic or apyrimidinic sites to products with a 5'-phosphate.</text>
        <dbReference type="EC" id="3.1.21.7"/>
    </reaction>
</comment>
<dbReference type="GO" id="GO:0003727">
    <property type="term" value="F:single-stranded RNA binding"/>
    <property type="evidence" value="ECO:0007669"/>
    <property type="project" value="TreeGrafter"/>
</dbReference>
<dbReference type="AlphaFoldDB" id="I2CB02"/>
<gene>
    <name evidence="7" type="primary">ywqL</name>
    <name evidence="6" type="synonym">nfi</name>
    <name evidence="7" type="ORF">MUS_3975</name>
</gene>
<dbReference type="KEGG" id="bqy:MUS_3975"/>
<keyword evidence="6" id="KW-0234">DNA repair</keyword>
<comment type="cofactor">
    <cofactor evidence="6">
        <name>Mg(2+)</name>
        <dbReference type="ChEBI" id="CHEBI:18420"/>
    </cofactor>
</comment>
<dbReference type="Pfam" id="PF04493">
    <property type="entry name" value="Endonuclease_5"/>
    <property type="match status" value="1"/>
</dbReference>
<comment type="subcellular location">
    <subcellularLocation>
        <location evidence="1 6">Cytoplasm</location>
    </subcellularLocation>
</comment>
<feature type="binding site" evidence="6">
    <location>
        <position position="124"/>
    </location>
    <ligand>
        <name>Mg(2+)</name>
        <dbReference type="ChEBI" id="CHEBI:18420"/>
    </ligand>
</feature>
<dbReference type="CDD" id="cd06559">
    <property type="entry name" value="Endonuclease_V"/>
    <property type="match status" value="1"/>
</dbReference>
<reference evidence="7 8" key="1">
    <citation type="journal article" date="2012" name="J. Biotechnol.">
        <title>Genome sequence of the plant growth promoting strain Bacillus amyloliquefaciens subsp. plantarum B9601-Y2 and expression of mersacidin and other secondary metabolites.</title>
        <authorList>
            <person name="He P."/>
            <person name="Hao K."/>
            <person name="Blom J."/>
            <person name="Ruckert C."/>
            <person name="Vater J."/>
            <person name="Mao Z."/>
            <person name="Wu Y."/>
            <person name="Hou M."/>
            <person name="He P."/>
            <person name="He Y."/>
            <person name="Borriss R."/>
        </authorList>
    </citation>
    <scope>NUCLEOTIDE SEQUENCE [LARGE SCALE GENOMIC DNA]</scope>
    <source>
        <strain evidence="7">Y2</strain>
    </source>
</reference>
<evidence type="ECO:0000256" key="4">
    <source>
        <dbReference type="ARBA" id="ARBA00022759"/>
    </source>
</evidence>
<keyword evidence="5 6" id="KW-0378">Hydrolase</keyword>
<keyword evidence="3 6" id="KW-0540">Nuclease</keyword>
<proteinExistence type="inferred from homology"/>
<protein>
    <recommendedName>
        <fullName evidence="6">Endonuclease V</fullName>
        <ecNumber evidence="6">3.1.21.7</ecNumber>
    </recommendedName>
    <alternativeName>
        <fullName evidence="6">Deoxyinosine 3'endonuclease</fullName>
    </alternativeName>
    <alternativeName>
        <fullName evidence="6">Deoxyribonuclease V</fullName>
        <shortName evidence="6">DNase V</shortName>
    </alternativeName>
</protein>
<keyword evidence="6" id="KW-0460">Magnesium</keyword>
<keyword evidence="6" id="KW-0227">DNA damage</keyword>
<keyword evidence="4 6" id="KW-0255">Endonuclease</keyword>
<dbReference type="HOGENOM" id="CLU_047631_1_1_9"/>
<evidence type="ECO:0000256" key="3">
    <source>
        <dbReference type="ARBA" id="ARBA00022722"/>
    </source>
</evidence>
<organism evidence="7 8">
    <name type="scientific">Bacillus amyloliquefaciens (strain Y2)</name>
    <name type="common">Bacillus amyloliquefaciens subsp. plantarum (strain B9601-Y2)</name>
    <dbReference type="NCBI Taxonomy" id="1155777"/>
    <lineage>
        <taxon>Bacteria</taxon>
        <taxon>Bacillati</taxon>
        <taxon>Bacillota</taxon>
        <taxon>Bacilli</taxon>
        <taxon>Bacillales</taxon>
        <taxon>Bacillaceae</taxon>
        <taxon>Bacillus</taxon>
        <taxon>Bacillus amyloliquefaciens group</taxon>
    </lineage>
</organism>
<dbReference type="EC" id="3.1.21.7" evidence="6"/>
<dbReference type="PANTHER" id="PTHR28511">
    <property type="entry name" value="ENDONUCLEASE V"/>
    <property type="match status" value="1"/>
</dbReference>
<dbReference type="Proteomes" id="UP000002878">
    <property type="component" value="Chromosome"/>
</dbReference>
<dbReference type="EMBL" id="CP003332">
    <property type="protein sequence ID" value="AFJ63826.1"/>
    <property type="molecule type" value="Genomic_DNA"/>
</dbReference>
<keyword evidence="2 6" id="KW-0963">Cytoplasm</keyword>
<comment type="similarity">
    <text evidence="6">Belongs to the endonuclease V family.</text>
</comment>
<evidence type="ECO:0000313" key="8">
    <source>
        <dbReference type="Proteomes" id="UP000002878"/>
    </source>
</evidence>
<dbReference type="GO" id="GO:0016891">
    <property type="term" value="F:RNA endonuclease activity producing 5'-phosphomonoesters, hydrolytic mechanism"/>
    <property type="evidence" value="ECO:0007669"/>
    <property type="project" value="TreeGrafter"/>
</dbReference>
<dbReference type="InterPro" id="IPR007581">
    <property type="entry name" value="Endonuclease-V"/>
</dbReference>
<evidence type="ECO:0000256" key="5">
    <source>
        <dbReference type="ARBA" id="ARBA00022801"/>
    </source>
</evidence>
<dbReference type="GO" id="GO:0000287">
    <property type="term" value="F:magnesium ion binding"/>
    <property type="evidence" value="ECO:0007669"/>
    <property type="project" value="UniProtKB-UniRule"/>
</dbReference>
<feature type="site" description="Interaction with target DNA" evidence="6">
    <location>
        <position position="94"/>
    </location>
</feature>
<evidence type="ECO:0000313" key="7">
    <source>
        <dbReference type="EMBL" id="AFJ63826.1"/>
    </source>
</evidence>
<keyword evidence="6" id="KW-0479">Metal-binding</keyword>
<evidence type="ECO:0000256" key="6">
    <source>
        <dbReference type="HAMAP-Rule" id="MF_00801"/>
    </source>
</evidence>
<dbReference type="PANTHER" id="PTHR28511:SF1">
    <property type="entry name" value="ENDONUCLEASE V"/>
    <property type="match status" value="1"/>
</dbReference>
<dbReference type="GO" id="GO:0043737">
    <property type="term" value="F:deoxyribonuclease V activity"/>
    <property type="evidence" value="ECO:0007669"/>
    <property type="project" value="UniProtKB-UniRule"/>
</dbReference>
<comment type="function">
    <text evidence="6">DNA repair enzyme involved in the repair of deaminated bases. Selectively cleaves double-stranded DNA at the second phosphodiester bond 3' to a deoxyinosine leaving behind the intact lesion on the nicked DNA.</text>
</comment>
<dbReference type="Gene3D" id="3.30.2170.10">
    <property type="entry name" value="archaeoglobus fulgidus dsm 4304 superfamily"/>
    <property type="match status" value="1"/>
</dbReference>
<dbReference type="GO" id="GO:0006281">
    <property type="term" value="P:DNA repair"/>
    <property type="evidence" value="ECO:0007669"/>
    <property type="project" value="UniProtKB-UniRule"/>
</dbReference>
<accession>I2CB02</accession>
<feature type="binding site" evidence="6">
    <location>
        <position position="54"/>
    </location>
    <ligand>
        <name>Mg(2+)</name>
        <dbReference type="ChEBI" id="CHEBI:18420"/>
    </ligand>
</feature>
<name>I2CB02_BACAY</name>
<evidence type="ECO:0000256" key="2">
    <source>
        <dbReference type="ARBA" id="ARBA00022490"/>
    </source>
</evidence>
<dbReference type="HAMAP" id="MF_00801">
    <property type="entry name" value="Endonuclease_5"/>
    <property type="match status" value="1"/>
</dbReference>
<dbReference type="GO" id="GO:0005737">
    <property type="term" value="C:cytoplasm"/>
    <property type="evidence" value="ECO:0007669"/>
    <property type="project" value="UniProtKB-SubCell"/>
</dbReference>
<evidence type="ECO:0000256" key="1">
    <source>
        <dbReference type="ARBA" id="ARBA00004496"/>
    </source>
</evidence>
<sequence length="246" mass="27837">MKTRKTSEMKIHQIHDFDLKDESDFVRTQQSLIHKINLSPVIHPDSVNTCAGVDLAYWEQDGEPYGVCSIIVIDADTKEVIEKVHSMGKIGVPYVSGFLAFRELPLIIEAAKKLEAEPDVFLFDGNGYLHYNHMGVATHAAFFLGKPTIGIAKTYLKIKGCDFVTPENEVGAYTDIIIDGEVYGRALRTQRDVKPIFLSCGHNIDLESSYQITMKMINRESRLPIPVRLADLETHVLRTFYRKNHV</sequence>
<dbReference type="PATRIC" id="fig|1126211.3.peg.3783"/>